<proteinExistence type="predicted"/>
<comment type="caution">
    <text evidence="1">The sequence shown here is derived from an EMBL/GenBank/DDBJ whole genome shotgun (WGS) entry which is preliminary data.</text>
</comment>
<gene>
    <name evidence="1" type="ORF">SDC9_51957</name>
</gene>
<dbReference type="EMBL" id="VSSQ01001154">
    <property type="protein sequence ID" value="MPM05666.1"/>
    <property type="molecule type" value="Genomic_DNA"/>
</dbReference>
<evidence type="ECO:0000313" key="1">
    <source>
        <dbReference type="EMBL" id="MPM05666.1"/>
    </source>
</evidence>
<reference evidence="1" key="1">
    <citation type="submission" date="2019-08" db="EMBL/GenBank/DDBJ databases">
        <authorList>
            <person name="Kucharzyk K."/>
            <person name="Murdoch R.W."/>
            <person name="Higgins S."/>
            <person name="Loffler F."/>
        </authorList>
    </citation>
    <scope>NUCLEOTIDE SEQUENCE</scope>
</reference>
<organism evidence="1">
    <name type="scientific">bioreactor metagenome</name>
    <dbReference type="NCBI Taxonomy" id="1076179"/>
    <lineage>
        <taxon>unclassified sequences</taxon>
        <taxon>metagenomes</taxon>
        <taxon>ecological metagenomes</taxon>
    </lineage>
</organism>
<accession>A0A644WP46</accession>
<protein>
    <submittedName>
        <fullName evidence="1">Uncharacterized protein</fullName>
    </submittedName>
</protein>
<sequence length="76" mass="8487">MRIGKVRRQRPGYREGKRSTTVILLDEYGRFGGMGSGYHDLFNAVSNCNVVSIIRRCGYGPGPCNQINDGHRIDSI</sequence>
<name>A0A644WP46_9ZZZZ</name>
<dbReference type="AlphaFoldDB" id="A0A644WP46"/>